<keyword evidence="2" id="KW-0963">Cytoplasm</keyword>
<dbReference type="GO" id="GO:0006012">
    <property type="term" value="P:galactose metabolic process"/>
    <property type="evidence" value="ECO:0007669"/>
    <property type="project" value="InterPro"/>
</dbReference>
<dbReference type="InterPro" id="IPR000705">
    <property type="entry name" value="Galactokinase"/>
</dbReference>
<feature type="domain" description="Galactokinase N-terminal" evidence="12">
    <location>
        <begin position="20"/>
        <end position="62"/>
    </location>
</feature>
<dbReference type="InterPro" id="IPR013750">
    <property type="entry name" value="GHMP_kinase_C_dom"/>
</dbReference>
<evidence type="ECO:0000256" key="2">
    <source>
        <dbReference type="ARBA" id="ARBA00022490"/>
    </source>
</evidence>
<dbReference type="SUPFAM" id="SSF54211">
    <property type="entry name" value="Ribosomal protein S5 domain 2-like"/>
    <property type="match status" value="1"/>
</dbReference>
<feature type="domain" description="GHMP kinase C-terminal" evidence="11">
    <location>
        <begin position="305"/>
        <end position="387"/>
    </location>
</feature>
<dbReference type="AlphaFoldDB" id="A0AAV9J123"/>
<keyword evidence="9" id="KW-0119">Carbohydrate metabolism</keyword>
<comment type="similarity">
    <text evidence="1">Belongs to the GHMP kinase family. GalK subfamily.</text>
</comment>
<reference evidence="13 14" key="1">
    <citation type="submission" date="2022-07" db="EMBL/GenBank/DDBJ databases">
        <title>Genome-wide signatures of adaptation to extreme environments.</title>
        <authorList>
            <person name="Cho C.H."/>
            <person name="Yoon H.S."/>
        </authorList>
    </citation>
    <scope>NUCLEOTIDE SEQUENCE [LARGE SCALE GENOMIC DNA]</scope>
    <source>
        <strain evidence="13 14">DBV 063 E5</strain>
    </source>
</reference>
<keyword evidence="4" id="KW-0479">Metal-binding</keyword>
<dbReference type="PANTHER" id="PTHR10457">
    <property type="entry name" value="MEVALONATE KINASE/GALACTOKINASE"/>
    <property type="match status" value="1"/>
</dbReference>
<dbReference type="GO" id="GO:0005829">
    <property type="term" value="C:cytosol"/>
    <property type="evidence" value="ECO:0007669"/>
    <property type="project" value="TreeGrafter"/>
</dbReference>
<dbReference type="GO" id="GO:0005524">
    <property type="term" value="F:ATP binding"/>
    <property type="evidence" value="ECO:0007669"/>
    <property type="project" value="UniProtKB-KW"/>
</dbReference>
<dbReference type="GO" id="GO:0004335">
    <property type="term" value="F:galactokinase activity"/>
    <property type="evidence" value="ECO:0007669"/>
    <property type="project" value="InterPro"/>
</dbReference>
<dbReference type="Gene3D" id="3.30.230.10">
    <property type="match status" value="1"/>
</dbReference>
<evidence type="ECO:0000256" key="1">
    <source>
        <dbReference type="ARBA" id="ARBA00006566"/>
    </source>
</evidence>
<gene>
    <name evidence="13" type="ORF">CDCA_CDCA16G4224</name>
</gene>
<dbReference type="Proteomes" id="UP001301350">
    <property type="component" value="Unassembled WGS sequence"/>
</dbReference>
<dbReference type="InterPro" id="IPR006206">
    <property type="entry name" value="Mevalonate/galactokinase"/>
</dbReference>
<dbReference type="InterPro" id="IPR019539">
    <property type="entry name" value="GalKase_N"/>
</dbReference>
<dbReference type="InterPro" id="IPR019741">
    <property type="entry name" value="Galactokinase_CS"/>
</dbReference>
<comment type="caution">
    <text evidence="13">The sequence shown here is derived from an EMBL/GenBank/DDBJ whole genome shotgun (WGS) entry which is preliminary data.</text>
</comment>
<proteinExistence type="inferred from homology"/>
<dbReference type="Pfam" id="PF00288">
    <property type="entry name" value="GHMP_kinases_N"/>
    <property type="match status" value="1"/>
</dbReference>
<dbReference type="Pfam" id="PF08544">
    <property type="entry name" value="GHMP_kinases_C"/>
    <property type="match status" value="1"/>
</dbReference>
<evidence type="ECO:0000313" key="14">
    <source>
        <dbReference type="Proteomes" id="UP001301350"/>
    </source>
</evidence>
<accession>A0AAV9J123</accession>
<evidence type="ECO:0008006" key="15">
    <source>
        <dbReference type="Google" id="ProtNLM"/>
    </source>
</evidence>
<evidence type="ECO:0000256" key="3">
    <source>
        <dbReference type="ARBA" id="ARBA00022679"/>
    </source>
</evidence>
<name>A0AAV9J123_CYACA</name>
<evidence type="ECO:0000256" key="4">
    <source>
        <dbReference type="ARBA" id="ARBA00022723"/>
    </source>
</evidence>
<dbReference type="InterPro" id="IPR036554">
    <property type="entry name" value="GHMP_kinase_C_sf"/>
</dbReference>
<dbReference type="PROSITE" id="PS00106">
    <property type="entry name" value="GALACTOKINASE"/>
    <property type="match status" value="1"/>
</dbReference>
<dbReference type="NCBIfam" id="TIGR00131">
    <property type="entry name" value="gal_kin"/>
    <property type="match status" value="1"/>
</dbReference>
<dbReference type="Gene3D" id="3.30.70.890">
    <property type="entry name" value="GHMP kinase, C-terminal domain"/>
    <property type="match status" value="1"/>
</dbReference>
<keyword evidence="7" id="KW-0067">ATP-binding</keyword>
<keyword evidence="14" id="KW-1185">Reference proteome</keyword>
<dbReference type="InterPro" id="IPR014721">
    <property type="entry name" value="Ribsml_uS5_D2-typ_fold_subgr"/>
</dbReference>
<dbReference type="EMBL" id="JANCYW010000016">
    <property type="protein sequence ID" value="KAK4538199.1"/>
    <property type="molecule type" value="Genomic_DNA"/>
</dbReference>
<evidence type="ECO:0000259" key="10">
    <source>
        <dbReference type="Pfam" id="PF00288"/>
    </source>
</evidence>
<protein>
    <recommendedName>
        <fullName evidence="15">Galactokinase</fullName>
    </recommendedName>
</protein>
<keyword evidence="5" id="KW-0547">Nucleotide-binding</keyword>
<organism evidence="13 14">
    <name type="scientific">Cyanidium caldarium</name>
    <name type="common">Red alga</name>
    <dbReference type="NCBI Taxonomy" id="2771"/>
    <lineage>
        <taxon>Eukaryota</taxon>
        <taxon>Rhodophyta</taxon>
        <taxon>Bangiophyceae</taxon>
        <taxon>Cyanidiales</taxon>
        <taxon>Cyanidiaceae</taxon>
        <taxon>Cyanidium</taxon>
    </lineage>
</organism>
<dbReference type="SUPFAM" id="SSF55060">
    <property type="entry name" value="GHMP Kinase, C-terminal domain"/>
    <property type="match status" value="1"/>
</dbReference>
<dbReference type="PRINTS" id="PR00473">
    <property type="entry name" value="GALCTOKINASE"/>
</dbReference>
<dbReference type="GO" id="GO:0046872">
    <property type="term" value="F:metal ion binding"/>
    <property type="evidence" value="ECO:0007669"/>
    <property type="project" value="UniProtKB-KW"/>
</dbReference>
<feature type="domain" description="GHMP kinase N-terminal" evidence="10">
    <location>
        <begin position="115"/>
        <end position="199"/>
    </location>
</feature>
<evidence type="ECO:0000256" key="9">
    <source>
        <dbReference type="ARBA" id="ARBA00023277"/>
    </source>
</evidence>
<evidence type="ECO:0000259" key="11">
    <source>
        <dbReference type="Pfam" id="PF08544"/>
    </source>
</evidence>
<dbReference type="PIRSF" id="PIRSF000530">
    <property type="entry name" value="Galactokinase"/>
    <property type="match status" value="1"/>
</dbReference>
<evidence type="ECO:0000256" key="6">
    <source>
        <dbReference type="ARBA" id="ARBA00022777"/>
    </source>
</evidence>
<dbReference type="PANTHER" id="PTHR10457:SF7">
    <property type="entry name" value="GALACTOKINASE-RELATED"/>
    <property type="match status" value="1"/>
</dbReference>
<keyword evidence="8" id="KW-0460">Magnesium</keyword>
<evidence type="ECO:0000256" key="8">
    <source>
        <dbReference type="ARBA" id="ARBA00022842"/>
    </source>
</evidence>
<evidence type="ECO:0000256" key="5">
    <source>
        <dbReference type="ARBA" id="ARBA00022741"/>
    </source>
</evidence>
<dbReference type="FunFam" id="3.30.70.890:FF:000001">
    <property type="entry name" value="Galactokinase"/>
    <property type="match status" value="1"/>
</dbReference>
<sequence length="412" mass="44215">MTVLEAADTAALLQRGVQWFSECFPEAGRPEVAAAAPGRVNLIGEHTDYNDGFVLPMALRSHEALLVGKRRADELSGAKAVARVVSETHREEPVEFALQDIRPGSAHYNGPSWGNYVRGMASHFLSSGCDVPAFDAVVVSEVPTGGGVSSSAALEMATAAFLEALTGFSVDAVQRARWGQRVEHEFAGVPCGIMDQLISSAAVDGAALLIDCRDVSMTPVVLDDPETEIVVVNSNVKHSLADGEYGRRRAACERAASAMGVPSLRDADLSMLEAARQAGKLGDPADRVYERARHVIKENARVLEAVEALRQRSYVRFGQLMNESHESLRTDYEVSCTEIDVLVELARQVAGVYGSRITGGGFGGCTVTLVKRASVDALLQHIEQQYPKRTGRRPTCFVSRPGPGARPITLAA</sequence>
<keyword evidence="3" id="KW-0808">Transferase</keyword>
<evidence type="ECO:0000313" key="13">
    <source>
        <dbReference type="EMBL" id="KAK4538199.1"/>
    </source>
</evidence>
<dbReference type="InterPro" id="IPR020568">
    <property type="entry name" value="Ribosomal_Su5_D2-typ_SF"/>
</dbReference>
<evidence type="ECO:0000256" key="7">
    <source>
        <dbReference type="ARBA" id="ARBA00022840"/>
    </source>
</evidence>
<evidence type="ECO:0000259" key="12">
    <source>
        <dbReference type="Pfam" id="PF10509"/>
    </source>
</evidence>
<dbReference type="PRINTS" id="PR00959">
    <property type="entry name" value="MEVGALKINASE"/>
</dbReference>
<dbReference type="Pfam" id="PF10509">
    <property type="entry name" value="GalKase_gal_bdg"/>
    <property type="match status" value="1"/>
</dbReference>
<dbReference type="InterPro" id="IPR006204">
    <property type="entry name" value="GHMP_kinase_N_dom"/>
</dbReference>
<keyword evidence="6" id="KW-0418">Kinase</keyword>
<dbReference type="FunFam" id="3.30.230.10:FF:000017">
    <property type="entry name" value="Galactokinase"/>
    <property type="match status" value="1"/>
</dbReference>